<comment type="caution">
    <text evidence="10">The sequence shown here is derived from an EMBL/GenBank/DDBJ whole genome shotgun (WGS) entry which is preliminary data.</text>
</comment>
<dbReference type="AlphaFoldDB" id="A0A7W7Y3E1"/>
<dbReference type="PANTHER" id="PTHR42982:SF1">
    <property type="entry name" value="SEC-INDEPENDENT PROTEIN TRANSLOCASE PROTEIN TATA"/>
    <property type="match status" value="1"/>
</dbReference>
<evidence type="ECO:0000256" key="5">
    <source>
        <dbReference type="ARBA" id="ARBA00022927"/>
    </source>
</evidence>
<keyword evidence="4 9" id="KW-0812">Transmembrane</keyword>
<evidence type="ECO:0000256" key="4">
    <source>
        <dbReference type="ARBA" id="ARBA00022692"/>
    </source>
</evidence>
<evidence type="ECO:0000256" key="2">
    <source>
        <dbReference type="ARBA" id="ARBA00022448"/>
    </source>
</evidence>
<organism evidence="10 11">
    <name type="scientific">Desulfurispira natronophila</name>
    <dbReference type="NCBI Taxonomy" id="682562"/>
    <lineage>
        <taxon>Bacteria</taxon>
        <taxon>Pseudomonadati</taxon>
        <taxon>Chrysiogenota</taxon>
        <taxon>Chrysiogenia</taxon>
        <taxon>Chrysiogenales</taxon>
        <taxon>Chrysiogenaceae</taxon>
        <taxon>Desulfurispira</taxon>
    </lineage>
</organism>
<reference evidence="10 11" key="1">
    <citation type="submission" date="2020-08" db="EMBL/GenBank/DDBJ databases">
        <title>Genomic Encyclopedia of Type Strains, Phase IV (KMG-IV): sequencing the most valuable type-strain genomes for metagenomic binning, comparative biology and taxonomic classification.</title>
        <authorList>
            <person name="Goeker M."/>
        </authorList>
    </citation>
    <scope>NUCLEOTIDE SEQUENCE [LARGE SCALE GENOMIC DNA]</scope>
    <source>
        <strain evidence="10 11">DSM 22071</strain>
    </source>
</reference>
<protein>
    <recommendedName>
        <fullName evidence="9">Sec-independent protein translocase protein TatA</fullName>
    </recommendedName>
</protein>
<keyword evidence="7 9" id="KW-0811">Translocation</keyword>
<comment type="similarity">
    <text evidence="9">Belongs to the TatA/E family.</text>
</comment>
<proteinExistence type="inferred from homology"/>
<dbReference type="Gene3D" id="1.20.5.3310">
    <property type="match status" value="1"/>
</dbReference>
<dbReference type="InterPro" id="IPR003369">
    <property type="entry name" value="TatA/B/E"/>
</dbReference>
<keyword evidence="8 9" id="KW-0472">Membrane</keyword>
<dbReference type="HAMAP" id="MF_00236">
    <property type="entry name" value="TatA_E"/>
    <property type="match status" value="1"/>
</dbReference>
<feature type="transmembrane region" description="Helical" evidence="9">
    <location>
        <begin position="6"/>
        <end position="25"/>
    </location>
</feature>
<keyword evidence="3 9" id="KW-1003">Cell membrane</keyword>
<evidence type="ECO:0000313" key="11">
    <source>
        <dbReference type="Proteomes" id="UP000528322"/>
    </source>
</evidence>
<comment type="subcellular location">
    <subcellularLocation>
        <location evidence="1 9">Cell membrane</location>
        <topology evidence="1 9">Single-pass membrane protein</topology>
    </subcellularLocation>
</comment>
<dbReference type="InterPro" id="IPR006312">
    <property type="entry name" value="TatA/E"/>
</dbReference>
<sequence length="65" mass="7057">MFGLGVWELAIVLIIVLVIFGAGKLPQIGAGLGKGIKNFKESVKDEDKAIDDKAQKESEEEKKDV</sequence>
<keyword evidence="2 9" id="KW-0813">Transport</keyword>
<dbReference type="EMBL" id="JACHID010000003">
    <property type="protein sequence ID" value="MBB5021328.1"/>
    <property type="molecule type" value="Genomic_DNA"/>
</dbReference>
<dbReference type="GO" id="GO:0043953">
    <property type="term" value="P:protein transport by the Tat complex"/>
    <property type="evidence" value="ECO:0007669"/>
    <property type="project" value="UniProtKB-UniRule"/>
</dbReference>
<evidence type="ECO:0000313" key="10">
    <source>
        <dbReference type="EMBL" id="MBB5021328.1"/>
    </source>
</evidence>
<dbReference type="Pfam" id="PF02416">
    <property type="entry name" value="TatA_B_E"/>
    <property type="match status" value="1"/>
</dbReference>
<evidence type="ECO:0000256" key="1">
    <source>
        <dbReference type="ARBA" id="ARBA00004162"/>
    </source>
</evidence>
<accession>A0A7W7Y3E1</accession>
<evidence type="ECO:0000256" key="9">
    <source>
        <dbReference type="HAMAP-Rule" id="MF_00236"/>
    </source>
</evidence>
<keyword evidence="6 9" id="KW-1133">Transmembrane helix</keyword>
<comment type="function">
    <text evidence="9">Part of the twin-arginine translocation (Tat) system that transports large folded proteins containing a characteristic twin-arginine motif in their signal peptide across membranes. TatA could form the protein-conducting channel of the Tat system.</text>
</comment>
<gene>
    <name evidence="9" type="primary">tatA</name>
    <name evidence="10" type="ORF">HNR37_000637</name>
</gene>
<dbReference type="NCBIfam" id="TIGR01411">
    <property type="entry name" value="tatAE"/>
    <property type="match status" value="1"/>
</dbReference>
<keyword evidence="5 9" id="KW-0653">Protein transport</keyword>
<evidence type="ECO:0000256" key="3">
    <source>
        <dbReference type="ARBA" id="ARBA00022475"/>
    </source>
</evidence>
<evidence type="ECO:0000256" key="8">
    <source>
        <dbReference type="ARBA" id="ARBA00023136"/>
    </source>
</evidence>
<comment type="subunit">
    <text evidence="9">Forms a complex with TatC.</text>
</comment>
<dbReference type="Proteomes" id="UP000528322">
    <property type="component" value="Unassembled WGS sequence"/>
</dbReference>
<dbReference type="GO" id="GO:0008320">
    <property type="term" value="F:protein transmembrane transporter activity"/>
    <property type="evidence" value="ECO:0007669"/>
    <property type="project" value="UniProtKB-UniRule"/>
</dbReference>
<dbReference type="RefSeq" id="WP_183729832.1">
    <property type="nucleotide sequence ID" value="NZ_JACHID010000003.1"/>
</dbReference>
<evidence type="ECO:0000256" key="7">
    <source>
        <dbReference type="ARBA" id="ARBA00023010"/>
    </source>
</evidence>
<keyword evidence="11" id="KW-1185">Reference proteome</keyword>
<evidence type="ECO:0000256" key="6">
    <source>
        <dbReference type="ARBA" id="ARBA00022989"/>
    </source>
</evidence>
<dbReference type="GO" id="GO:0033281">
    <property type="term" value="C:TAT protein transport complex"/>
    <property type="evidence" value="ECO:0007669"/>
    <property type="project" value="UniProtKB-UniRule"/>
</dbReference>
<name>A0A7W7Y3E1_9BACT</name>
<dbReference type="PANTHER" id="PTHR42982">
    <property type="entry name" value="SEC-INDEPENDENT PROTEIN TRANSLOCASE PROTEIN TATA"/>
    <property type="match status" value="1"/>
</dbReference>